<dbReference type="AlphaFoldDB" id="A0A852R451"/>
<evidence type="ECO:0000313" key="2">
    <source>
        <dbReference type="EMBL" id="NYD28361.1"/>
    </source>
</evidence>
<keyword evidence="1" id="KW-1133">Transmembrane helix</keyword>
<feature type="transmembrane region" description="Helical" evidence="1">
    <location>
        <begin position="156"/>
        <end position="177"/>
    </location>
</feature>
<dbReference type="EMBL" id="JACCBD010000001">
    <property type="protein sequence ID" value="NYD28361.1"/>
    <property type="molecule type" value="Genomic_DNA"/>
</dbReference>
<organism evidence="2 3">
    <name type="scientific">Leucobacter aridicollis</name>
    <dbReference type="NCBI Taxonomy" id="283878"/>
    <lineage>
        <taxon>Bacteria</taxon>
        <taxon>Bacillati</taxon>
        <taxon>Actinomycetota</taxon>
        <taxon>Actinomycetes</taxon>
        <taxon>Micrococcales</taxon>
        <taxon>Microbacteriaceae</taxon>
        <taxon>Leucobacter</taxon>
    </lineage>
</organism>
<keyword evidence="1" id="KW-0812">Transmembrane</keyword>
<name>A0A852R451_9MICO</name>
<feature type="transmembrane region" description="Helical" evidence="1">
    <location>
        <begin position="132"/>
        <end position="150"/>
    </location>
</feature>
<evidence type="ECO:0000256" key="1">
    <source>
        <dbReference type="SAM" id="Phobius"/>
    </source>
</evidence>
<proteinExistence type="predicted"/>
<dbReference type="Proteomes" id="UP000586095">
    <property type="component" value="Unassembled WGS sequence"/>
</dbReference>
<gene>
    <name evidence="2" type="ORF">BJ960_003164</name>
</gene>
<feature type="transmembrane region" description="Helical" evidence="1">
    <location>
        <begin position="79"/>
        <end position="98"/>
    </location>
</feature>
<reference evidence="2 3" key="1">
    <citation type="submission" date="2020-07" db="EMBL/GenBank/DDBJ databases">
        <title>Sequencing the genomes of 1000 actinobacteria strains.</title>
        <authorList>
            <person name="Klenk H.-P."/>
        </authorList>
    </citation>
    <scope>NUCLEOTIDE SEQUENCE [LARGE SCALE GENOMIC DNA]</scope>
    <source>
        <strain evidence="2 3">DSM 17380</strain>
    </source>
</reference>
<dbReference type="RefSeq" id="WP_185988012.1">
    <property type="nucleotide sequence ID" value="NZ_BAAALZ010000004.1"/>
</dbReference>
<evidence type="ECO:0000313" key="3">
    <source>
        <dbReference type="Proteomes" id="UP000586095"/>
    </source>
</evidence>
<feature type="transmembrane region" description="Helical" evidence="1">
    <location>
        <begin position="47"/>
        <end position="67"/>
    </location>
</feature>
<sequence>MSIAEGTVTRTAGTASLPPKWVRVLRAALLLTVGLVVTFSATFHERFAFDLAVVVAALIAIGVVHGVEAIQRRGTGGAAVAIALGVASIAAALLLTVLSNELAFAVVIAGWALVTALLEFVAMVVQPGTRQDAALVGAAGILLAVTVLLARGDLVAVIGFFGAYAIITGVFLGIASFDTRTAADADPLNHGSTVNA</sequence>
<feature type="transmembrane region" description="Helical" evidence="1">
    <location>
        <begin position="21"/>
        <end position="41"/>
    </location>
</feature>
<protein>
    <submittedName>
        <fullName evidence="2">Uncharacterized membrane protein HdeD (DUF308 family)</fullName>
    </submittedName>
</protein>
<comment type="caution">
    <text evidence="2">The sequence shown here is derived from an EMBL/GenBank/DDBJ whole genome shotgun (WGS) entry which is preliminary data.</text>
</comment>
<feature type="transmembrane region" description="Helical" evidence="1">
    <location>
        <begin position="104"/>
        <end position="125"/>
    </location>
</feature>
<keyword evidence="3" id="KW-1185">Reference proteome</keyword>
<accession>A0A852R451</accession>
<keyword evidence="1" id="KW-0472">Membrane</keyword>